<dbReference type="InterPro" id="IPR032675">
    <property type="entry name" value="LRR_dom_sf"/>
</dbReference>
<name>A0AA39U498_9PEZI</name>
<organism evidence="2 3">
    <name type="scientific">Immersiella caudata</name>
    <dbReference type="NCBI Taxonomy" id="314043"/>
    <lineage>
        <taxon>Eukaryota</taxon>
        <taxon>Fungi</taxon>
        <taxon>Dikarya</taxon>
        <taxon>Ascomycota</taxon>
        <taxon>Pezizomycotina</taxon>
        <taxon>Sordariomycetes</taxon>
        <taxon>Sordariomycetidae</taxon>
        <taxon>Sordariales</taxon>
        <taxon>Lasiosphaeriaceae</taxon>
        <taxon>Immersiella</taxon>
    </lineage>
</organism>
<reference evidence="2" key="1">
    <citation type="submission" date="2023-06" db="EMBL/GenBank/DDBJ databases">
        <title>Genome-scale phylogeny and comparative genomics of the fungal order Sordariales.</title>
        <authorList>
            <consortium name="Lawrence Berkeley National Laboratory"/>
            <person name="Hensen N."/>
            <person name="Bonometti L."/>
            <person name="Westerberg I."/>
            <person name="Brannstrom I.O."/>
            <person name="Guillou S."/>
            <person name="Cros-Aarteil S."/>
            <person name="Calhoun S."/>
            <person name="Haridas S."/>
            <person name="Kuo A."/>
            <person name="Mondo S."/>
            <person name="Pangilinan J."/>
            <person name="Riley R."/>
            <person name="Labutti K."/>
            <person name="Andreopoulos B."/>
            <person name="Lipzen A."/>
            <person name="Chen C."/>
            <person name="Yanf M."/>
            <person name="Daum C."/>
            <person name="Ng V."/>
            <person name="Clum A."/>
            <person name="Steindorff A."/>
            <person name="Ohm R."/>
            <person name="Martin F."/>
            <person name="Silar P."/>
            <person name="Natvig D."/>
            <person name="Lalanne C."/>
            <person name="Gautier V."/>
            <person name="Ament-Velasquez S.L."/>
            <person name="Kruys A."/>
            <person name="Hutchinson M.I."/>
            <person name="Powell A.J."/>
            <person name="Barry K."/>
            <person name="Miller A.N."/>
            <person name="Grigoriev I.V."/>
            <person name="Debuchy R."/>
            <person name="Gladieux P."/>
            <person name="Thoren M.H."/>
            <person name="Johannesson H."/>
        </authorList>
    </citation>
    <scope>NUCLEOTIDE SEQUENCE</scope>
    <source>
        <strain evidence="2">CBS 606.72</strain>
    </source>
</reference>
<evidence type="ECO:0000313" key="3">
    <source>
        <dbReference type="Proteomes" id="UP001175000"/>
    </source>
</evidence>
<proteinExistence type="predicted"/>
<evidence type="ECO:0000313" key="2">
    <source>
        <dbReference type="EMBL" id="KAK0611480.1"/>
    </source>
</evidence>
<dbReference type="SUPFAM" id="SSF52047">
    <property type="entry name" value="RNI-like"/>
    <property type="match status" value="1"/>
</dbReference>
<comment type="caution">
    <text evidence="2">The sequence shown here is derived from an EMBL/GenBank/DDBJ whole genome shotgun (WGS) entry which is preliminary data.</text>
</comment>
<sequence length="421" mass="46716">MDSATARTISTSFTAHRGGKSSKMTSIFGPGPTVNTDVATKSADADYLTKLPAEILQMICDRVVVKWNKRSRRDLTNLAKTHRVLQDLAYPMLFSEITMDRVSTPDFPSSAVWGRFSKEDAKFLPKLSREVIGLKQDKLIERGRSIYVWFDSTIHASALLLGLAPKASSVSMTCCLGDPRNILNSRHKAQNRRRPKTQFEGVKEFKFNLKNSVSRRGLSGGDLWGVTELLTALPNLEKLELVGGFKWTFKAPTKFDAPSITSLVLAECELSSEVLEQLVENFDNLVEFRFSRHSDTDLVPPGPAPSFILRLTQSSKATLEKLAISCIHFSAATTRIIPPTWTKDAFIGEISGYQKLQHLSLGAECLSGISIKDLAKLAKHCSSLTSLEVTGVDNWREDYLTSIARGLRADQSVSIRTVNFR</sequence>
<dbReference type="EMBL" id="JAULSU010000007">
    <property type="protein sequence ID" value="KAK0611480.1"/>
    <property type="molecule type" value="Genomic_DNA"/>
</dbReference>
<keyword evidence="3" id="KW-1185">Reference proteome</keyword>
<gene>
    <name evidence="2" type="ORF">B0T14DRAFT_500570</name>
</gene>
<dbReference type="Gene3D" id="3.80.10.10">
    <property type="entry name" value="Ribonuclease Inhibitor"/>
    <property type="match status" value="1"/>
</dbReference>
<feature type="region of interest" description="Disordered" evidence="1">
    <location>
        <begin position="1"/>
        <end position="31"/>
    </location>
</feature>
<feature type="compositionally biased region" description="Polar residues" evidence="1">
    <location>
        <begin position="1"/>
        <end position="14"/>
    </location>
</feature>
<protein>
    <submittedName>
        <fullName evidence="2">Uncharacterized protein</fullName>
    </submittedName>
</protein>
<evidence type="ECO:0000256" key="1">
    <source>
        <dbReference type="SAM" id="MobiDB-lite"/>
    </source>
</evidence>
<accession>A0AA39U498</accession>
<dbReference type="Proteomes" id="UP001175000">
    <property type="component" value="Unassembled WGS sequence"/>
</dbReference>
<dbReference type="AlphaFoldDB" id="A0AA39U498"/>